<reference evidence="3" key="1">
    <citation type="submission" date="2022-09" db="EMBL/GenBank/DDBJ databases">
        <title>The genome sequence of Tsuneonella sp. YG55.</title>
        <authorList>
            <person name="Liu Y."/>
        </authorList>
    </citation>
    <scope>NUCLEOTIDE SEQUENCE</scope>
    <source>
        <strain evidence="3">YG55</strain>
    </source>
</reference>
<accession>A0A9X2W1C0</accession>
<dbReference type="GO" id="GO:0016020">
    <property type="term" value="C:membrane"/>
    <property type="evidence" value="ECO:0007669"/>
    <property type="project" value="TreeGrafter"/>
</dbReference>
<dbReference type="PRINTS" id="PR00081">
    <property type="entry name" value="GDHRDH"/>
</dbReference>
<dbReference type="Pfam" id="PF00106">
    <property type="entry name" value="adh_short"/>
    <property type="match status" value="1"/>
</dbReference>
<gene>
    <name evidence="3" type="ORF">N0B51_04285</name>
</gene>
<evidence type="ECO:0000256" key="1">
    <source>
        <dbReference type="ARBA" id="ARBA00006484"/>
    </source>
</evidence>
<proteinExistence type="inferred from homology"/>
<dbReference type="Proteomes" id="UP001142648">
    <property type="component" value="Unassembled WGS sequence"/>
</dbReference>
<sequence>MTDTKPFDGRIALVTGASRGIGAATALALAEAGAHVVLTARDVKALESVEDSIHAVGGSSTIAPLDLAEPDAIARLAAAIAHRWDRLDILVINAAYLPTLTPVTQVDQKQLGQALTTNVLATQALLASLDPLLKRAGHARVIGLTSSVGTSPRAFWSAYAASKAAFETMLDCYALEIEKLGDTRVAIVDPGATRTAMRARAYPGEDPASVKPPEEVAKRIVTLLQQDFATRHRDRP</sequence>
<dbReference type="Gene3D" id="3.40.50.720">
    <property type="entry name" value="NAD(P)-binding Rossmann-like Domain"/>
    <property type="match status" value="1"/>
</dbReference>
<evidence type="ECO:0000313" key="4">
    <source>
        <dbReference type="Proteomes" id="UP001142648"/>
    </source>
</evidence>
<dbReference type="InterPro" id="IPR036291">
    <property type="entry name" value="NAD(P)-bd_dom_sf"/>
</dbReference>
<comment type="similarity">
    <text evidence="1">Belongs to the short-chain dehydrogenases/reductases (SDR) family.</text>
</comment>
<evidence type="ECO:0000313" key="3">
    <source>
        <dbReference type="EMBL" id="MCT2558191.1"/>
    </source>
</evidence>
<dbReference type="RefSeq" id="WP_259960997.1">
    <property type="nucleotide sequence ID" value="NZ_JAOAMV010000002.1"/>
</dbReference>
<dbReference type="AlphaFoldDB" id="A0A9X2W1C0"/>
<evidence type="ECO:0000256" key="2">
    <source>
        <dbReference type="ARBA" id="ARBA00023002"/>
    </source>
</evidence>
<dbReference type="EMBL" id="JAOAMV010000002">
    <property type="protein sequence ID" value="MCT2558191.1"/>
    <property type="molecule type" value="Genomic_DNA"/>
</dbReference>
<keyword evidence="2" id="KW-0560">Oxidoreductase</keyword>
<comment type="caution">
    <text evidence="3">The sequence shown here is derived from an EMBL/GenBank/DDBJ whole genome shotgun (WGS) entry which is preliminary data.</text>
</comment>
<keyword evidence="4" id="KW-1185">Reference proteome</keyword>
<protein>
    <submittedName>
        <fullName evidence="3">SDR family NAD(P)-dependent oxidoreductase</fullName>
    </submittedName>
</protein>
<dbReference type="GO" id="GO:0016491">
    <property type="term" value="F:oxidoreductase activity"/>
    <property type="evidence" value="ECO:0007669"/>
    <property type="project" value="UniProtKB-KW"/>
</dbReference>
<name>A0A9X2W1C0_9SPHN</name>
<dbReference type="PANTHER" id="PTHR44196">
    <property type="entry name" value="DEHYDROGENASE/REDUCTASE SDR FAMILY MEMBER 7B"/>
    <property type="match status" value="1"/>
</dbReference>
<dbReference type="PANTHER" id="PTHR44196:SF4">
    <property type="entry name" value="SHORT CHAIN DEHYDROGENASE"/>
    <property type="match status" value="1"/>
</dbReference>
<dbReference type="InterPro" id="IPR002347">
    <property type="entry name" value="SDR_fam"/>
</dbReference>
<organism evidence="3 4">
    <name type="scientific">Tsuneonella litorea</name>
    <dbReference type="NCBI Taxonomy" id="2976475"/>
    <lineage>
        <taxon>Bacteria</taxon>
        <taxon>Pseudomonadati</taxon>
        <taxon>Pseudomonadota</taxon>
        <taxon>Alphaproteobacteria</taxon>
        <taxon>Sphingomonadales</taxon>
        <taxon>Erythrobacteraceae</taxon>
        <taxon>Tsuneonella</taxon>
    </lineage>
</organism>
<dbReference type="SUPFAM" id="SSF51735">
    <property type="entry name" value="NAD(P)-binding Rossmann-fold domains"/>
    <property type="match status" value="1"/>
</dbReference>